<dbReference type="Pfam" id="PF01926">
    <property type="entry name" value="MMR_HSR1"/>
    <property type="match status" value="1"/>
</dbReference>
<dbReference type="NCBIfam" id="NF000908">
    <property type="entry name" value="PRK00089.1"/>
    <property type="match status" value="1"/>
</dbReference>
<evidence type="ECO:0000256" key="1">
    <source>
        <dbReference type="ARBA" id="ARBA00007921"/>
    </source>
</evidence>
<dbReference type="SUPFAM" id="SSF52540">
    <property type="entry name" value="P-loop containing nucleoside triphosphate hydrolases"/>
    <property type="match status" value="1"/>
</dbReference>
<dbReference type="InterPro" id="IPR004044">
    <property type="entry name" value="KH_dom_type_2"/>
</dbReference>
<evidence type="ECO:0000256" key="2">
    <source>
        <dbReference type="ARBA" id="ARBA00020484"/>
    </source>
</evidence>
<comment type="subunit">
    <text evidence="7">Monomer.</text>
</comment>
<dbReference type="GO" id="GO:0005829">
    <property type="term" value="C:cytosol"/>
    <property type="evidence" value="ECO:0007669"/>
    <property type="project" value="TreeGrafter"/>
</dbReference>
<comment type="subcellular location">
    <subcellularLocation>
        <location evidence="7">Cytoplasm</location>
    </subcellularLocation>
    <subcellularLocation>
        <location evidence="7">Cell membrane</location>
        <topology evidence="7">Peripheral membrane protein</topology>
    </subcellularLocation>
</comment>
<dbReference type="InterPro" id="IPR006073">
    <property type="entry name" value="GTP-bd"/>
</dbReference>
<organism evidence="10 11">
    <name type="scientific">Buchnera aphidicola subsp. Schlechtendalia chinensis</name>
    <dbReference type="NCBI Taxonomy" id="118110"/>
    <lineage>
        <taxon>Bacteria</taxon>
        <taxon>Pseudomonadati</taxon>
        <taxon>Pseudomonadota</taxon>
        <taxon>Gammaproteobacteria</taxon>
        <taxon>Enterobacterales</taxon>
        <taxon>Erwiniaceae</taxon>
        <taxon>Buchnera</taxon>
    </lineage>
</organism>
<feature type="region of interest" description="G4" evidence="8">
    <location>
        <begin position="125"/>
        <end position="128"/>
    </location>
</feature>
<feature type="region of interest" description="G5" evidence="8">
    <location>
        <begin position="155"/>
        <end position="157"/>
    </location>
</feature>
<gene>
    <name evidence="7" type="primary">era</name>
    <name evidence="10" type="ORF">XW81_01205</name>
</gene>
<dbReference type="InterPro" id="IPR027417">
    <property type="entry name" value="P-loop_NTPase"/>
</dbReference>
<dbReference type="Gene3D" id="3.40.50.300">
    <property type="entry name" value="P-loop containing nucleotide triphosphate hydrolases"/>
    <property type="match status" value="1"/>
</dbReference>
<protein>
    <recommendedName>
        <fullName evidence="2 7">GTPase Era</fullName>
    </recommendedName>
</protein>
<evidence type="ECO:0000256" key="3">
    <source>
        <dbReference type="ARBA" id="ARBA00022517"/>
    </source>
</evidence>
<keyword evidence="3 7" id="KW-0690">Ribosome biogenesis</keyword>
<keyword evidence="6 7" id="KW-0342">GTP-binding</keyword>
<keyword evidence="5 7" id="KW-0694">RNA-binding</keyword>
<dbReference type="InterPro" id="IPR015946">
    <property type="entry name" value="KH_dom-like_a/b"/>
</dbReference>
<dbReference type="Proteomes" id="UP000077654">
    <property type="component" value="Chromosome"/>
</dbReference>
<dbReference type="STRING" id="118110.XW81_01205"/>
<feature type="binding site" evidence="7">
    <location>
        <begin position="125"/>
        <end position="128"/>
    </location>
    <ligand>
        <name>GTP</name>
        <dbReference type="ChEBI" id="CHEBI:37565"/>
    </ligand>
</feature>
<feature type="region of interest" description="G2" evidence="8">
    <location>
        <begin position="42"/>
        <end position="46"/>
    </location>
</feature>
<evidence type="ECO:0000256" key="8">
    <source>
        <dbReference type="PROSITE-ProRule" id="PRU01050"/>
    </source>
</evidence>
<dbReference type="InterPro" id="IPR030388">
    <property type="entry name" value="G_ERA_dom"/>
</dbReference>
<feature type="binding site" evidence="7">
    <location>
        <begin position="63"/>
        <end position="67"/>
    </location>
    <ligand>
        <name>GTP</name>
        <dbReference type="ChEBI" id="CHEBI:37565"/>
    </ligand>
</feature>
<dbReference type="InterPro" id="IPR009019">
    <property type="entry name" value="KH_sf_prok-type"/>
</dbReference>
<dbReference type="AlphaFoldDB" id="A0A172WDH3"/>
<dbReference type="NCBIfam" id="TIGR00436">
    <property type="entry name" value="era"/>
    <property type="match status" value="1"/>
</dbReference>
<evidence type="ECO:0000256" key="4">
    <source>
        <dbReference type="ARBA" id="ARBA00022741"/>
    </source>
</evidence>
<reference evidence="10 11" key="1">
    <citation type="submission" date="2015-04" db="EMBL/GenBank/DDBJ databases">
        <title>Buchnera aphidicola assembly.</title>
        <authorList>
            <person name="Zhang Y."/>
        </authorList>
    </citation>
    <scope>NUCLEOTIDE SEQUENCE [LARGE SCALE GENOMIC DNA]</scope>
    <source>
        <strain evidence="10 11">SC</strain>
    </source>
</reference>
<dbReference type="Gene3D" id="3.30.300.20">
    <property type="match status" value="1"/>
</dbReference>
<keyword evidence="7" id="KW-0472">Membrane</keyword>
<keyword evidence="7" id="KW-0963">Cytoplasm</keyword>
<evidence type="ECO:0000313" key="10">
    <source>
        <dbReference type="EMBL" id="ANF17026.1"/>
    </source>
</evidence>
<keyword evidence="4 7" id="KW-0547">Nucleotide-binding</keyword>
<sequence>MRVKQKYYCGTIVIVGKPNAGKSTIINSLVKTKVSIVSKRPHTTQCDIIGIQNDGLFQAIYIDTPGISYKHFNVNNVIEKCYINKLCNNATLILFVLDGITWTSEDNLILNLVKHNTIPVIAVINKNDKILQKNNLLPYIESLRKKKLFEEIVPISGKTGENIHLLSKLVQALLPISKIRFPTTQKTSYNLYFKVQEIIREKFIFYLGEEVSYSIRIIVESICFKEKKMYVIKALIVVKNNQHKQIIVGKKGTKIKFCGTLARQELEKYFKHKVYLSLFVKKDNKKYQVYNVHQKKFLQK</sequence>
<dbReference type="GO" id="GO:0000028">
    <property type="term" value="P:ribosomal small subunit assembly"/>
    <property type="evidence" value="ECO:0007669"/>
    <property type="project" value="TreeGrafter"/>
</dbReference>
<dbReference type="PATRIC" id="fig|118110.3.peg.241"/>
<dbReference type="GO" id="GO:0005525">
    <property type="term" value="F:GTP binding"/>
    <property type="evidence" value="ECO:0007669"/>
    <property type="project" value="UniProtKB-UniRule"/>
</dbReference>
<evidence type="ECO:0000259" key="9">
    <source>
        <dbReference type="PROSITE" id="PS51713"/>
    </source>
</evidence>
<dbReference type="SUPFAM" id="SSF54814">
    <property type="entry name" value="Prokaryotic type KH domain (KH-domain type II)"/>
    <property type="match status" value="1"/>
</dbReference>
<accession>A0A172WDH3</accession>
<feature type="domain" description="Era-type G" evidence="9">
    <location>
        <begin position="8"/>
        <end position="176"/>
    </location>
</feature>
<keyword evidence="7" id="KW-1003">Cell membrane</keyword>
<feature type="region of interest" description="G3" evidence="8">
    <location>
        <begin position="63"/>
        <end position="66"/>
    </location>
</feature>
<dbReference type="NCBIfam" id="TIGR00231">
    <property type="entry name" value="small_GTP"/>
    <property type="match status" value="1"/>
</dbReference>
<comment type="similarity">
    <text evidence="1 7 8">Belongs to the TRAFAC class TrmE-Era-EngA-EngB-Septin-like GTPase superfamily. Era GTPase family.</text>
</comment>
<dbReference type="CDD" id="cd22534">
    <property type="entry name" value="KH-II_Era"/>
    <property type="match status" value="1"/>
</dbReference>
<proteinExistence type="inferred from homology"/>
<dbReference type="CDD" id="cd04163">
    <property type="entry name" value="Era"/>
    <property type="match status" value="1"/>
</dbReference>
<dbReference type="Pfam" id="PF07650">
    <property type="entry name" value="KH_2"/>
    <property type="match status" value="1"/>
</dbReference>
<dbReference type="EMBL" id="CP011299">
    <property type="protein sequence ID" value="ANF17026.1"/>
    <property type="molecule type" value="Genomic_DNA"/>
</dbReference>
<name>A0A172WDH3_BUCSC</name>
<evidence type="ECO:0000256" key="5">
    <source>
        <dbReference type="ARBA" id="ARBA00022884"/>
    </source>
</evidence>
<dbReference type="InterPro" id="IPR005662">
    <property type="entry name" value="GTPase_Era-like"/>
</dbReference>
<dbReference type="PANTHER" id="PTHR42698">
    <property type="entry name" value="GTPASE ERA"/>
    <property type="match status" value="1"/>
</dbReference>
<evidence type="ECO:0000313" key="11">
    <source>
        <dbReference type="Proteomes" id="UP000077654"/>
    </source>
</evidence>
<dbReference type="GO" id="GO:0003924">
    <property type="term" value="F:GTPase activity"/>
    <property type="evidence" value="ECO:0007669"/>
    <property type="project" value="UniProtKB-UniRule"/>
</dbReference>
<dbReference type="InterPro" id="IPR005225">
    <property type="entry name" value="Small_GTP-bd"/>
</dbReference>
<evidence type="ECO:0000256" key="6">
    <source>
        <dbReference type="ARBA" id="ARBA00023134"/>
    </source>
</evidence>
<evidence type="ECO:0000256" key="7">
    <source>
        <dbReference type="HAMAP-Rule" id="MF_00367"/>
    </source>
</evidence>
<dbReference type="GO" id="GO:0043024">
    <property type="term" value="F:ribosomal small subunit binding"/>
    <property type="evidence" value="ECO:0007669"/>
    <property type="project" value="TreeGrafter"/>
</dbReference>
<dbReference type="PANTHER" id="PTHR42698:SF1">
    <property type="entry name" value="GTPASE ERA, MITOCHONDRIAL"/>
    <property type="match status" value="1"/>
</dbReference>
<dbReference type="GO" id="GO:0070181">
    <property type="term" value="F:small ribosomal subunit rRNA binding"/>
    <property type="evidence" value="ECO:0007669"/>
    <property type="project" value="UniProtKB-UniRule"/>
</dbReference>
<dbReference type="PROSITE" id="PS51713">
    <property type="entry name" value="G_ERA"/>
    <property type="match status" value="1"/>
</dbReference>
<keyword evidence="7" id="KW-0699">rRNA-binding</keyword>
<comment type="function">
    <text evidence="7">An essential GTPase that binds both GDP and GTP, with rapid nucleotide exchange. Plays a role in 16S rRNA processing and 30S ribosomal subunit biogenesis and possibly also in cell cycle regulation and energy metabolism.</text>
</comment>
<dbReference type="GO" id="GO:0005886">
    <property type="term" value="C:plasma membrane"/>
    <property type="evidence" value="ECO:0007669"/>
    <property type="project" value="UniProtKB-SubCell"/>
</dbReference>
<feature type="region of interest" description="G1" evidence="8">
    <location>
        <begin position="16"/>
        <end position="23"/>
    </location>
</feature>
<dbReference type="HAMAP" id="MF_00367">
    <property type="entry name" value="GTPase_Era"/>
    <property type="match status" value="1"/>
</dbReference>
<keyword evidence="11" id="KW-1185">Reference proteome</keyword>
<feature type="binding site" evidence="7">
    <location>
        <begin position="16"/>
        <end position="23"/>
    </location>
    <ligand>
        <name>GTP</name>
        <dbReference type="ChEBI" id="CHEBI:37565"/>
    </ligand>
</feature>